<evidence type="ECO:0000313" key="2">
    <source>
        <dbReference type="EMBL" id="GAH40772.1"/>
    </source>
</evidence>
<comment type="caution">
    <text evidence="2">The sequence shown here is derived from an EMBL/GenBank/DDBJ whole genome shotgun (WGS) entry which is preliminary data.</text>
</comment>
<organism evidence="2">
    <name type="scientific">marine sediment metagenome</name>
    <dbReference type="NCBI Taxonomy" id="412755"/>
    <lineage>
        <taxon>unclassified sequences</taxon>
        <taxon>metagenomes</taxon>
        <taxon>ecological metagenomes</taxon>
    </lineage>
</organism>
<evidence type="ECO:0000259" key="1">
    <source>
        <dbReference type="Pfam" id="PF08484"/>
    </source>
</evidence>
<dbReference type="EMBL" id="BARU01008401">
    <property type="protein sequence ID" value="GAH40772.1"/>
    <property type="molecule type" value="Genomic_DNA"/>
</dbReference>
<accession>X1F762</accession>
<proteinExistence type="predicted"/>
<dbReference type="InterPro" id="IPR013691">
    <property type="entry name" value="MeTrfase_14"/>
</dbReference>
<protein>
    <recommendedName>
        <fullName evidence="1">C-methyltransferase domain-containing protein</fullName>
    </recommendedName>
</protein>
<gene>
    <name evidence="2" type="ORF">S03H2_16447</name>
</gene>
<name>X1F762_9ZZZZ</name>
<dbReference type="AlphaFoldDB" id="X1F762"/>
<sequence length="81" mass="9376">MLDPHCEWIDCVVDLNPNKQGRFVPGTGHPIVSYYDLPKRNVTTAILMNPNYCEENQLLLKKAGIELNLIGRKKNEVNYRY</sequence>
<feature type="domain" description="C-methyltransferase" evidence="1">
    <location>
        <begin position="7"/>
        <end position="55"/>
    </location>
</feature>
<dbReference type="Pfam" id="PF08484">
    <property type="entry name" value="Methyltransf_14"/>
    <property type="match status" value="1"/>
</dbReference>
<reference evidence="2" key="1">
    <citation type="journal article" date="2014" name="Front. Microbiol.">
        <title>High frequency of phylogenetically diverse reductive dehalogenase-homologous genes in deep subseafloor sedimentary metagenomes.</title>
        <authorList>
            <person name="Kawai M."/>
            <person name="Futagami T."/>
            <person name="Toyoda A."/>
            <person name="Takaki Y."/>
            <person name="Nishi S."/>
            <person name="Hori S."/>
            <person name="Arai W."/>
            <person name="Tsubouchi T."/>
            <person name="Morono Y."/>
            <person name="Uchiyama I."/>
            <person name="Ito T."/>
            <person name="Fujiyama A."/>
            <person name="Inagaki F."/>
            <person name="Takami H."/>
        </authorList>
    </citation>
    <scope>NUCLEOTIDE SEQUENCE</scope>
    <source>
        <strain evidence="2">Expedition CK06-06</strain>
    </source>
</reference>
<dbReference type="Gene3D" id="3.40.50.720">
    <property type="entry name" value="NAD(P)-binding Rossmann-like Domain"/>
    <property type="match status" value="1"/>
</dbReference>